<feature type="region of interest" description="Disordered" evidence="1">
    <location>
        <begin position="224"/>
        <end position="259"/>
    </location>
</feature>
<reference evidence="2 3" key="1">
    <citation type="submission" date="2020-04" db="EMBL/GenBank/DDBJ databases">
        <title>Perkinsus olseni comparative genomics.</title>
        <authorList>
            <person name="Bogema D.R."/>
        </authorList>
    </citation>
    <scope>NUCLEOTIDE SEQUENCE [LARGE SCALE GENOMIC DNA]</scope>
    <source>
        <strain evidence="2">ATCC PRA-205</strain>
    </source>
</reference>
<dbReference type="SUPFAM" id="SSF53098">
    <property type="entry name" value="Ribonuclease H-like"/>
    <property type="match status" value="1"/>
</dbReference>
<feature type="compositionally biased region" description="Low complexity" evidence="1">
    <location>
        <begin position="302"/>
        <end position="314"/>
    </location>
</feature>
<proteinExistence type="predicted"/>
<feature type="region of interest" description="Disordered" evidence="1">
    <location>
        <begin position="276"/>
        <end position="328"/>
    </location>
</feature>
<dbReference type="EMBL" id="JABANM010014524">
    <property type="protein sequence ID" value="KAF4732503.1"/>
    <property type="molecule type" value="Genomic_DNA"/>
</dbReference>
<evidence type="ECO:0000256" key="1">
    <source>
        <dbReference type="SAM" id="MobiDB-lite"/>
    </source>
</evidence>
<dbReference type="GO" id="GO:0003676">
    <property type="term" value="F:nucleic acid binding"/>
    <property type="evidence" value="ECO:0007669"/>
    <property type="project" value="InterPro"/>
</dbReference>
<dbReference type="Gene3D" id="3.30.420.10">
    <property type="entry name" value="Ribonuclease H-like superfamily/Ribonuclease H"/>
    <property type="match status" value="1"/>
</dbReference>
<protein>
    <submittedName>
        <fullName evidence="2">Uncharacterized protein</fullName>
    </submittedName>
</protein>
<dbReference type="InterPro" id="IPR036397">
    <property type="entry name" value="RNaseH_sf"/>
</dbReference>
<feature type="compositionally biased region" description="Low complexity" evidence="1">
    <location>
        <begin position="281"/>
        <end position="292"/>
    </location>
</feature>
<feature type="non-terminal residue" evidence="2">
    <location>
        <position position="458"/>
    </location>
</feature>
<sequence>DALSLLGVLLQEPDFFAFHVLPAKNLLVGLISKARSALHHDWATAVPADIHPLLQAWVCHLREHPPEPIPRRLHTTAPLHLYVDASTTMIAYEAHQFDRPVLRGQLPLTKSQRHLHINALELLGIYYALARVRLLELDTRMKFHDLRVYCDSLTAVAIARDRRIPAGLHEALTRKYLELIIAVSGNRSVTYTHIKGTANPADAGTRSTLLDDILRVRDKYDTIARENKTNRSAGPADVLNPPPGTTPAPTLAACPVRKRDETFDNDSIARRVRLRREAPCASTSSSSSAASADLPPGVMCRSSSSTSLSDGTSPASPPPRVPAKTTDDIPSTRLLDYAFARLPDDILDRLTALPLTDGLKHSIALDVHGPYFNHLYVLTCTCRLTTHLLCVPLSTAPLSTDVIDLLNYITCTFGIIPTVVRSDNGSIFRKVAPTLPFITWEFTPPYSSASNGQHERRH</sequence>
<organism evidence="2 3">
    <name type="scientific">Perkinsus olseni</name>
    <name type="common">Perkinsus atlanticus</name>
    <dbReference type="NCBI Taxonomy" id="32597"/>
    <lineage>
        <taxon>Eukaryota</taxon>
        <taxon>Sar</taxon>
        <taxon>Alveolata</taxon>
        <taxon>Perkinsozoa</taxon>
        <taxon>Perkinsea</taxon>
        <taxon>Perkinsida</taxon>
        <taxon>Perkinsidae</taxon>
        <taxon>Perkinsus</taxon>
    </lineage>
</organism>
<evidence type="ECO:0000313" key="2">
    <source>
        <dbReference type="EMBL" id="KAF4732503.1"/>
    </source>
</evidence>
<feature type="non-terminal residue" evidence="2">
    <location>
        <position position="1"/>
    </location>
</feature>
<evidence type="ECO:0000313" key="3">
    <source>
        <dbReference type="Proteomes" id="UP000574390"/>
    </source>
</evidence>
<dbReference type="Proteomes" id="UP000574390">
    <property type="component" value="Unassembled WGS sequence"/>
</dbReference>
<dbReference type="InterPro" id="IPR012337">
    <property type="entry name" value="RNaseH-like_sf"/>
</dbReference>
<gene>
    <name evidence="2" type="ORF">FOZ62_000362</name>
</gene>
<accession>A0A7J6SIC1</accession>
<dbReference type="AlphaFoldDB" id="A0A7J6SIC1"/>
<name>A0A7J6SIC1_PEROL</name>
<comment type="caution">
    <text evidence="2">The sequence shown here is derived from an EMBL/GenBank/DDBJ whole genome shotgun (WGS) entry which is preliminary data.</text>
</comment>